<feature type="domain" description="Myb-like" evidence="2">
    <location>
        <begin position="8"/>
        <end position="58"/>
    </location>
</feature>
<dbReference type="Pfam" id="PF00249">
    <property type="entry name" value="Myb_DNA-binding"/>
    <property type="match status" value="2"/>
</dbReference>
<dbReference type="STRING" id="2903.R1FCX8"/>
<evidence type="ECO:0000259" key="2">
    <source>
        <dbReference type="PROSITE" id="PS50090"/>
    </source>
</evidence>
<sequence>MELGGRRGKEVERKEWLASEDQIIRDGVQRLGCRWRRIAERLPGRSDDAVRNRWTRLKEMERKGPDAWDAAPDEFSESRGGVAGPAPPLTSSDGQREEEGAAKPERVSWTTEEDPIVVNSVKAHGHKWSQISQSLPGRTDHAIRNRWQRLLKLENQARNGHAAKTKRFPSADHPLQRGHFHPRFPQLPSQLPPQLPPPQLQLPTSGRPVPGPLFTGAEDARDGSYELP</sequence>
<feature type="compositionally biased region" description="Basic and acidic residues" evidence="1">
    <location>
        <begin position="94"/>
        <end position="106"/>
    </location>
</feature>
<reference evidence="4" key="2">
    <citation type="submission" date="2024-10" db="UniProtKB">
        <authorList>
            <consortium name="EnsemblProtists"/>
        </authorList>
    </citation>
    <scope>IDENTIFICATION</scope>
</reference>
<feature type="region of interest" description="Disordered" evidence="1">
    <location>
        <begin position="158"/>
        <end position="228"/>
    </location>
</feature>
<dbReference type="HOGENOM" id="CLU_028567_26_4_1"/>
<dbReference type="Gene3D" id="1.10.10.60">
    <property type="entry name" value="Homeodomain-like"/>
    <property type="match status" value="2"/>
</dbReference>
<dbReference type="eggNOG" id="KOG0048">
    <property type="taxonomic scope" value="Eukaryota"/>
</dbReference>
<dbReference type="GO" id="GO:0000978">
    <property type="term" value="F:RNA polymerase II cis-regulatory region sequence-specific DNA binding"/>
    <property type="evidence" value="ECO:0007669"/>
    <property type="project" value="TreeGrafter"/>
</dbReference>
<proteinExistence type="predicted"/>
<accession>A0A0D3KC51</accession>
<name>A0A0D3KC51_EMIH1</name>
<organism evidence="4 5">
    <name type="scientific">Emiliania huxleyi (strain CCMP1516)</name>
    <dbReference type="NCBI Taxonomy" id="280463"/>
    <lineage>
        <taxon>Eukaryota</taxon>
        <taxon>Haptista</taxon>
        <taxon>Haptophyta</taxon>
        <taxon>Prymnesiophyceae</taxon>
        <taxon>Isochrysidales</taxon>
        <taxon>Noelaerhabdaceae</taxon>
        <taxon>Emiliania</taxon>
    </lineage>
</organism>
<dbReference type="PROSITE" id="PS50090">
    <property type="entry name" value="MYB_LIKE"/>
    <property type="match status" value="2"/>
</dbReference>
<dbReference type="SMART" id="SM00717">
    <property type="entry name" value="SANT"/>
    <property type="match status" value="2"/>
</dbReference>
<feature type="domain" description="HTH myb-type" evidence="3">
    <location>
        <begin position="106"/>
        <end position="155"/>
    </location>
</feature>
<dbReference type="KEGG" id="ehx:EMIHUDRAFT_364060"/>
<dbReference type="Proteomes" id="UP000013827">
    <property type="component" value="Unassembled WGS sequence"/>
</dbReference>
<keyword evidence="5" id="KW-1185">Reference proteome</keyword>
<dbReference type="InterPro" id="IPR050560">
    <property type="entry name" value="MYB_TF"/>
</dbReference>
<evidence type="ECO:0000313" key="5">
    <source>
        <dbReference type="Proteomes" id="UP000013827"/>
    </source>
</evidence>
<dbReference type="GO" id="GO:0000981">
    <property type="term" value="F:DNA-binding transcription factor activity, RNA polymerase II-specific"/>
    <property type="evidence" value="ECO:0007669"/>
    <property type="project" value="TreeGrafter"/>
</dbReference>
<feature type="domain" description="Myb-like" evidence="2">
    <location>
        <begin position="101"/>
        <end position="151"/>
    </location>
</feature>
<dbReference type="GeneID" id="17278606"/>
<feature type="compositionally biased region" description="Basic and acidic residues" evidence="1">
    <location>
        <begin position="218"/>
        <end position="228"/>
    </location>
</feature>
<reference evidence="5" key="1">
    <citation type="journal article" date="2013" name="Nature">
        <title>Pan genome of the phytoplankton Emiliania underpins its global distribution.</title>
        <authorList>
            <person name="Read B.A."/>
            <person name="Kegel J."/>
            <person name="Klute M.J."/>
            <person name="Kuo A."/>
            <person name="Lefebvre S.C."/>
            <person name="Maumus F."/>
            <person name="Mayer C."/>
            <person name="Miller J."/>
            <person name="Monier A."/>
            <person name="Salamov A."/>
            <person name="Young J."/>
            <person name="Aguilar M."/>
            <person name="Claverie J.M."/>
            <person name="Frickenhaus S."/>
            <person name="Gonzalez K."/>
            <person name="Herman E.K."/>
            <person name="Lin Y.C."/>
            <person name="Napier J."/>
            <person name="Ogata H."/>
            <person name="Sarno A.F."/>
            <person name="Shmutz J."/>
            <person name="Schroeder D."/>
            <person name="de Vargas C."/>
            <person name="Verret F."/>
            <person name="von Dassow P."/>
            <person name="Valentin K."/>
            <person name="Van de Peer Y."/>
            <person name="Wheeler G."/>
            <person name="Dacks J.B."/>
            <person name="Delwiche C.F."/>
            <person name="Dyhrman S.T."/>
            <person name="Glockner G."/>
            <person name="John U."/>
            <person name="Richards T."/>
            <person name="Worden A.Z."/>
            <person name="Zhang X."/>
            <person name="Grigoriev I.V."/>
            <person name="Allen A.E."/>
            <person name="Bidle K."/>
            <person name="Borodovsky M."/>
            <person name="Bowler C."/>
            <person name="Brownlee C."/>
            <person name="Cock J.M."/>
            <person name="Elias M."/>
            <person name="Gladyshev V.N."/>
            <person name="Groth M."/>
            <person name="Guda C."/>
            <person name="Hadaegh A."/>
            <person name="Iglesias-Rodriguez M.D."/>
            <person name="Jenkins J."/>
            <person name="Jones B.M."/>
            <person name="Lawson T."/>
            <person name="Leese F."/>
            <person name="Lindquist E."/>
            <person name="Lobanov A."/>
            <person name="Lomsadze A."/>
            <person name="Malik S.B."/>
            <person name="Marsh M.E."/>
            <person name="Mackinder L."/>
            <person name="Mock T."/>
            <person name="Mueller-Roeber B."/>
            <person name="Pagarete A."/>
            <person name="Parker M."/>
            <person name="Probert I."/>
            <person name="Quesneville H."/>
            <person name="Raines C."/>
            <person name="Rensing S.A."/>
            <person name="Riano-Pachon D.M."/>
            <person name="Richier S."/>
            <person name="Rokitta S."/>
            <person name="Shiraiwa Y."/>
            <person name="Soanes D.M."/>
            <person name="van der Giezen M."/>
            <person name="Wahlund T.M."/>
            <person name="Williams B."/>
            <person name="Wilson W."/>
            <person name="Wolfe G."/>
            <person name="Wurch L.L."/>
        </authorList>
    </citation>
    <scope>NUCLEOTIDE SEQUENCE</scope>
</reference>
<feature type="compositionally biased region" description="Pro residues" evidence="1">
    <location>
        <begin position="190"/>
        <end position="200"/>
    </location>
</feature>
<feature type="region of interest" description="Disordered" evidence="1">
    <location>
        <begin position="61"/>
        <end position="116"/>
    </location>
</feature>
<dbReference type="CDD" id="cd00167">
    <property type="entry name" value="SANT"/>
    <property type="match status" value="2"/>
</dbReference>
<dbReference type="SUPFAM" id="SSF46689">
    <property type="entry name" value="Homeodomain-like"/>
    <property type="match status" value="1"/>
</dbReference>
<dbReference type="AlphaFoldDB" id="A0A0D3KC51"/>
<protein>
    <submittedName>
        <fullName evidence="4">Uncharacterized protein</fullName>
    </submittedName>
</protein>
<dbReference type="InterPro" id="IPR017930">
    <property type="entry name" value="Myb_dom"/>
</dbReference>
<dbReference type="PROSITE" id="PS51294">
    <property type="entry name" value="HTH_MYB"/>
    <property type="match status" value="2"/>
</dbReference>
<evidence type="ECO:0000313" key="4">
    <source>
        <dbReference type="EnsemblProtists" id="EOD33336"/>
    </source>
</evidence>
<dbReference type="GO" id="GO:0005634">
    <property type="term" value="C:nucleus"/>
    <property type="evidence" value="ECO:0007669"/>
    <property type="project" value="TreeGrafter"/>
</dbReference>
<dbReference type="InterPro" id="IPR009057">
    <property type="entry name" value="Homeodomain-like_sf"/>
</dbReference>
<dbReference type="InterPro" id="IPR001005">
    <property type="entry name" value="SANT/Myb"/>
</dbReference>
<evidence type="ECO:0000259" key="3">
    <source>
        <dbReference type="PROSITE" id="PS51294"/>
    </source>
</evidence>
<feature type="domain" description="HTH myb-type" evidence="3">
    <location>
        <begin position="8"/>
        <end position="62"/>
    </location>
</feature>
<dbReference type="PaxDb" id="2903-EOD33336"/>
<dbReference type="OMA" id="HESAWAH"/>
<dbReference type="EnsemblProtists" id="EOD33336">
    <property type="protein sequence ID" value="EOD33336"/>
    <property type="gene ID" value="EMIHUDRAFT_364060"/>
</dbReference>
<evidence type="ECO:0000256" key="1">
    <source>
        <dbReference type="SAM" id="MobiDB-lite"/>
    </source>
</evidence>
<dbReference type="RefSeq" id="XP_005785765.1">
    <property type="nucleotide sequence ID" value="XM_005785708.1"/>
</dbReference>
<dbReference type="PANTHER" id="PTHR45614">
    <property type="entry name" value="MYB PROTEIN-RELATED"/>
    <property type="match status" value="1"/>
</dbReference>